<dbReference type="KEGG" id="acij:JS278_01567"/>
<dbReference type="InterPro" id="IPR016454">
    <property type="entry name" value="Cysteine_dSase"/>
</dbReference>
<evidence type="ECO:0000313" key="13">
    <source>
        <dbReference type="EMBL" id="AXE38731.1"/>
    </source>
</evidence>
<dbReference type="OrthoDB" id="9808002at2"/>
<accession>A0A344UTY3</accession>
<dbReference type="EMBL" id="CP025198">
    <property type="protein sequence ID" value="AXE38731.1"/>
    <property type="molecule type" value="Genomic_DNA"/>
</dbReference>
<dbReference type="PANTHER" id="PTHR11601">
    <property type="entry name" value="CYSTEINE DESULFURYLASE FAMILY MEMBER"/>
    <property type="match status" value="1"/>
</dbReference>
<feature type="domain" description="Aminotransferase class V" evidence="12">
    <location>
        <begin position="12"/>
        <end position="363"/>
    </location>
</feature>
<evidence type="ECO:0000313" key="14">
    <source>
        <dbReference type="Proteomes" id="UP000251995"/>
    </source>
</evidence>
<dbReference type="SUPFAM" id="SSF53383">
    <property type="entry name" value="PLP-dependent transferases"/>
    <property type="match status" value="1"/>
</dbReference>
<feature type="coiled-coil region" evidence="11">
    <location>
        <begin position="246"/>
        <end position="273"/>
    </location>
</feature>
<dbReference type="PROSITE" id="PS00595">
    <property type="entry name" value="AA_TRANSFER_CLASS_5"/>
    <property type="match status" value="1"/>
</dbReference>
<dbReference type="InterPro" id="IPR015424">
    <property type="entry name" value="PyrdxlP-dep_Trfase"/>
</dbReference>
<evidence type="ECO:0000256" key="11">
    <source>
        <dbReference type="SAM" id="Coils"/>
    </source>
</evidence>
<protein>
    <recommendedName>
        <fullName evidence="3">cysteine desulfurase</fullName>
        <ecNumber evidence="3">2.8.1.7</ecNumber>
    </recommendedName>
</protein>
<organism evidence="13 14">
    <name type="scientific">Acidipropionibacterium virtanenii</name>
    <dbReference type="NCBI Taxonomy" id="2057246"/>
    <lineage>
        <taxon>Bacteria</taxon>
        <taxon>Bacillati</taxon>
        <taxon>Actinomycetota</taxon>
        <taxon>Actinomycetes</taxon>
        <taxon>Propionibacteriales</taxon>
        <taxon>Propionibacteriaceae</taxon>
        <taxon>Acidipropionibacterium</taxon>
    </lineage>
</organism>
<evidence type="ECO:0000256" key="8">
    <source>
        <dbReference type="ARBA" id="ARBA00023014"/>
    </source>
</evidence>
<dbReference type="AlphaFoldDB" id="A0A344UTY3"/>
<comment type="cofactor">
    <cofactor evidence="1 10">
        <name>pyridoxal 5'-phosphate</name>
        <dbReference type="ChEBI" id="CHEBI:597326"/>
    </cofactor>
</comment>
<gene>
    <name evidence="13" type="primary">iscS</name>
    <name evidence="13" type="ORF">JS278_01567</name>
</gene>
<evidence type="ECO:0000256" key="9">
    <source>
        <dbReference type="ARBA" id="ARBA00050776"/>
    </source>
</evidence>
<dbReference type="GO" id="GO:0046872">
    <property type="term" value="F:metal ion binding"/>
    <property type="evidence" value="ECO:0007669"/>
    <property type="project" value="UniProtKB-KW"/>
</dbReference>
<evidence type="ECO:0000256" key="10">
    <source>
        <dbReference type="RuleBase" id="RU004504"/>
    </source>
</evidence>
<dbReference type="PIRSF" id="PIRSF005572">
    <property type="entry name" value="NifS"/>
    <property type="match status" value="1"/>
</dbReference>
<comment type="catalytic activity">
    <reaction evidence="9">
        <text>(sulfur carrier)-H + L-cysteine = (sulfur carrier)-SH + L-alanine</text>
        <dbReference type="Rhea" id="RHEA:43892"/>
        <dbReference type="Rhea" id="RHEA-COMP:14737"/>
        <dbReference type="Rhea" id="RHEA-COMP:14739"/>
        <dbReference type="ChEBI" id="CHEBI:29917"/>
        <dbReference type="ChEBI" id="CHEBI:35235"/>
        <dbReference type="ChEBI" id="CHEBI:57972"/>
        <dbReference type="ChEBI" id="CHEBI:64428"/>
        <dbReference type="EC" id="2.8.1.7"/>
    </reaction>
</comment>
<comment type="similarity">
    <text evidence="2">Belongs to the class-V pyridoxal-phosphate-dependent aminotransferase family. NifS/IscS subfamily.</text>
</comment>
<dbReference type="PANTHER" id="PTHR11601:SF34">
    <property type="entry name" value="CYSTEINE DESULFURASE"/>
    <property type="match status" value="1"/>
</dbReference>
<keyword evidence="5" id="KW-0479">Metal-binding</keyword>
<evidence type="ECO:0000256" key="2">
    <source>
        <dbReference type="ARBA" id="ARBA00006490"/>
    </source>
</evidence>
<dbReference type="RefSeq" id="WP_114044692.1">
    <property type="nucleotide sequence ID" value="NZ_CP025198.1"/>
</dbReference>
<keyword evidence="6" id="KW-0663">Pyridoxal phosphate</keyword>
<dbReference type="InterPro" id="IPR015421">
    <property type="entry name" value="PyrdxlP-dep_Trfase_major"/>
</dbReference>
<evidence type="ECO:0000256" key="4">
    <source>
        <dbReference type="ARBA" id="ARBA00022679"/>
    </source>
</evidence>
<evidence type="ECO:0000256" key="5">
    <source>
        <dbReference type="ARBA" id="ARBA00022723"/>
    </source>
</evidence>
<keyword evidence="14" id="KW-1185">Reference proteome</keyword>
<evidence type="ECO:0000256" key="7">
    <source>
        <dbReference type="ARBA" id="ARBA00023004"/>
    </source>
</evidence>
<evidence type="ECO:0000256" key="3">
    <source>
        <dbReference type="ARBA" id="ARBA00012239"/>
    </source>
</evidence>
<dbReference type="GO" id="GO:0051536">
    <property type="term" value="F:iron-sulfur cluster binding"/>
    <property type="evidence" value="ECO:0007669"/>
    <property type="project" value="UniProtKB-KW"/>
</dbReference>
<dbReference type="Gene3D" id="3.90.1150.10">
    <property type="entry name" value="Aspartate Aminotransferase, domain 1"/>
    <property type="match status" value="1"/>
</dbReference>
<dbReference type="InterPro" id="IPR020578">
    <property type="entry name" value="Aminotrans_V_PyrdxlP_BS"/>
</dbReference>
<dbReference type="Gene3D" id="3.40.640.10">
    <property type="entry name" value="Type I PLP-dependent aspartate aminotransferase-like (Major domain)"/>
    <property type="match status" value="1"/>
</dbReference>
<dbReference type="GO" id="GO:0031071">
    <property type="term" value="F:cysteine desulfurase activity"/>
    <property type="evidence" value="ECO:0007669"/>
    <property type="project" value="UniProtKB-EC"/>
</dbReference>
<dbReference type="InterPro" id="IPR000192">
    <property type="entry name" value="Aminotrans_V_dom"/>
</dbReference>
<reference evidence="13 14" key="1">
    <citation type="submission" date="2017-12" db="EMBL/GenBank/DDBJ databases">
        <title>The whole genome sequence of the Acidipropionibacterium virtanenii sp. nov. type strain JS278.</title>
        <authorList>
            <person name="Laine P."/>
            <person name="Deptula P."/>
            <person name="Varmanen P."/>
            <person name="Auvinen P."/>
        </authorList>
    </citation>
    <scope>NUCLEOTIDE SEQUENCE [LARGE SCALE GENOMIC DNA]</scope>
    <source>
        <strain evidence="13 14">JS278</strain>
    </source>
</reference>
<keyword evidence="11" id="KW-0175">Coiled coil</keyword>
<evidence type="ECO:0000256" key="1">
    <source>
        <dbReference type="ARBA" id="ARBA00001933"/>
    </source>
</evidence>
<proteinExistence type="inferred from homology"/>
<dbReference type="InterPro" id="IPR015422">
    <property type="entry name" value="PyrdxlP-dep_Trfase_small"/>
</dbReference>
<keyword evidence="7" id="KW-0408">Iron</keyword>
<dbReference type="Proteomes" id="UP000251995">
    <property type="component" value="Chromosome"/>
</dbReference>
<keyword evidence="4 13" id="KW-0808">Transferase</keyword>
<sequence>MRDGGTDPERLYLDHAATGPLRPVAASAMVSTGAVGNPAAVHTAGRRARAMLDDAREQIATLLGVRPLELVFTSGGTEADNLAVLGAAGAGADPVEISAVEHAAISGLAAPGLLGDRVRVLPVDAEGCVDPATIGTRGPASVVSVMAVNNETGTVQPVAQCAEVSHRAGALFHTDAVQALGHLPFDLAAWDVDLASFSAHKIGGPVGIGALWRRRGVDVAAVGAGGGQEAGVRSGTQMVALARGFAAALAESLAELDEARRRWERLRDRLASAAVAIDGVAVDGGRDVSPSIVHLSVEGARGDDLQLLLDQDGVDCSTGSACHAGVSAPSQVMLAMGRTPEQASSCLRFSFGPATTTAEIERVAALLPEVVARARRAR</sequence>
<evidence type="ECO:0000259" key="12">
    <source>
        <dbReference type="Pfam" id="PF00266"/>
    </source>
</evidence>
<dbReference type="Pfam" id="PF00266">
    <property type="entry name" value="Aminotran_5"/>
    <property type="match status" value="1"/>
</dbReference>
<dbReference type="Gene3D" id="1.10.260.50">
    <property type="match status" value="1"/>
</dbReference>
<keyword evidence="8" id="KW-0411">Iron-sulfur</keyword>
<dbReference type="EC" id="2.8.1.7" evidence="3"/>
<evidence type="ECO:0000256" key="6">
    <source>
        <dbReference type="ARBA" id="ARBA00022898"/>
    </source>
</evidence>
<name>A0A344UTY3_9ACTN</name>